<dbReference type="AlphaFoldDB" id="A0A1G4IV58"/>
<dbReference type="GO" id="GO:0030133">
    <property type="term" value="C:transport vesicle"/>
    <property type="evidence" value="ECO:0007669"/>
    <property type="project" value="TreeGrafter"/>
</dbReference>
<keyword evidence="5" id="KW-1185">Reference proteome</keyword>
<keyword evidence="2" id="KW-0175">Coiled coil</keyword>
<dbReference type="GO" id="GO:0045022">
    <property type="term" value="P:early endosome to late endosome transport"/>
    <property type="evidence" value="ECO:0007669"/>
    <property type="project" value="TreeGrafter"/>
</dbReference>
<dbReference type="Gene3D" id="1.25.40.20">
    <property type="entry name" value="Ankyrin repeat-containing domain"/>
    <property type="match status" value="1"/>
</dbReference>
<dbReference type="GO" id="GO:0005769">
    <property type="term" value="C:early endosome"/>
    <property type="evidence" value="ECO:0007669"/>
    <property type="project" value="TreeGrafter"/>
</dbReference>
<name>A0A1G4IV58_9SACH</name>
<dbReference type="OrthoDB" id="7464126at2759"/>
<dbReference type="PANTHER" id="PTHR24170:SF1">
    <property type="entry name" value="DOMAIN PROTEIN, PUTATIVE (AFU_ORTHOLOGUE AFUA_1G09870)-RELATED"/>
    <property type="match status" value="1"/>
</dbReference>
<dbReference type="GO" id="GO:0097422">
    <property type="term" value="C:tubular endosome"/>
    <property type="evidence" value="ECO:0007669"/>
    <property type="project" value="TreeGrafter"/>
</dbReference>
<sequence>MPYRDQTKPYYLPVLLNPLLNAVFNCPTPQTSPLKKVFSRIRHRKFILIAPSTEVLNEYEDLESGSSLQDLCYSNEFVADHILFLDGREEMGVDDYKTLSGKTVLLRNQQAVIFTGDGFGTRRRCRMMEAQVLTNFNDYLEGSRTYPVIYVDIPFVGRLARCDEWQIIKTSFPIAPKASVKNKETSMLAAADLISFEQMLRINPSHAEKLKDIFDIQRKTLASSSFKADSLASDFITTCAKAAKVVEPDVTFRNLPDLRMHIHEYVELNLYDDFWAQLTNSMRGSEIESLSDYKVLKNISISQLPSFLFPQHDAKFDMRYVTQVEKNLEEAVNCFKKLSLTNCHSAKARVIVETLQTLSRTITVDDKIVTIDADTLVSLLVVTVCRAEVRDLKSHSFYLQEFAKSSAQITFGILAYGMSTLEGVLSYFENPEKLHLLERNCEMNLRFWSCLSSATLDSDVASFPHLDKALTIRTAAGQSALSYCVQNKNFEAFELIATNYENLFPLEDILYDENVDGSNLVIQMLDSGCYGLAGTLVEMLCKSCTREELARFLNKPNRYGRISGHYIMHSPQLISKVGALLDWEKQDCNGHTPLFVIIRAYDQPNYEQMISDAYTQARRWCKLQNRSFQPLKHSDRKGNTLLHIIKIKASVLIADPLANLNATNKKGLTPLMVYAKYNRIENVKDIIKDNRLVVDKFQEGLYLTSFDYVKNPAVLVELGRTSSYKGSQFAPSIYARSIKCEHDDWVLWMTCKRDTDASTFAMKRPLRFIQNFMLLFIKAYPRTFVPVENIVEELRDLSRVKIININRLATQLLLKKVSIALSLMIQENGFEESFYSSNLNLSLGPGCRESHTSDGDSIEPEEMTSIQKVLKFNRSELMSVRALALTLKKIAIFGDLKGFDMNKSDTMFCGKTNNVFNSYQLQQSAPLVVDLSSKSSDFGSLTANVTFLQICTEALITNIEKALSVDISNWWHTYGELAALRHEYQRNFPGNVRPNISASGGLFASYIETKRTKLEQSISKKIQHSSDHLLHLAKCVRKENEQLAVEVNKYLTFKNEFWVFMTVKEHAESNIKVLQERLICLKEGLNKLNETSFNEPVNTLHTAT</sequence>
<organism evidence="4 5">
    <name type="scientific">Lachancea dasiensis</name>
    <dbReference type="NCBI Taxonomy" id="1072105"/>
    <lineage>
        <taxon>Eukaryota</taxon>
        <taxon>Fungi</taxon>
        <taxon>Dikarya</taxon>
        <taxon>Ascomycota</taxon>
        <taxon>Saccharomycotina</taxon>
        <taxon>Saccharomycetes</taxon>
        <taxon>Saccharomycetales</taxon>
        <taxon>Saccharomycetaceae</taxon>
        <taxon>Lachancea</taxon>
    </lineage>
</organism>
<comment type="similarity">
    <text evidence="1">Belongs to the UPF0507 family.</text>
</comment>
<feature type="coiled-coil region" evidence="2">
    <location>
        <begin position="1064"/>
        <end position="1091"/>
    </location>
</feature>
<dbReference type="InterPro" id="IPR036770">
    <property type="entry name" value="Ankyrin_rpt-contain_sf"/>
</dbReference>
<dbReference type="GO" id="GO:0000149">
    <property type="term" value="F:SNARE binding"/>
    <property type="evidence" value="ECO:0007669"/>
    <property type="project" value="TreeGrafter"/>
</dbReference>
<dbReference type="EMBL" id="LT598456">
    <property type="protein sequence ID" value="SCU80949.1"/>
    <property type="molecule type" value="Genomic_DNA"/>
</dbReference>
<dbReference type="Proteomes" id="UP000190274">
    <property type="component" value="Chromosome B"/>
</dbReference>
<dbReference type="Pfam" id="PF02204">
    <property type="entry name" value="VPS9"/>
    <property type="match status" value="1"/>
</dbReference>
<evidence type="ECO:0000256" key="1">
    <source>
        <dbReference type="ARBA" id="ARBA00007428"/>
    </source>
</evidence>
<dbReference type="GO" id="GO:0005770">
    <property type="term" value="C:late endosome"/>
    <property type="evidence" value="ECO:0007669"/>
    <property type="project" value="TreeGrafter"/>
</dbReference>
<dbReference type="InterPro" id="IPR037191">
    <property type="entry name" value="VPS9_dom_sf"/>
</dbReference>
<dbReference type="GO" id="GO:0005886">
    <property type="term" value="C:plasma membrane"/>
    <property type="evidence" value="ECO:0007669"/>
    <property type="project" value="TreeGrafter"/>
</dbReference>
<dbReference type="Gene3D" id="1.20.1050.80">
    <property type="entry name" value="VPS9 domain"/>
    <property type="match status" value="1"/>
</dbReference>
<dbReference type="STRING" id="1266660.A0A1G4IV58"/>
<evidence type="ECO:0000256" key="2">
    <source>
        <dbReference type="SAM" id="Coils"/>
    </source>
</evidence>
<dbReference type="SUPFAM" id="SSF109993">
    <property type="entry name" value="VPS9 domain"/>
    <property type="match status" value="1"/>
</dbReference>
<accession>A0A1G4IV58</accession>
<evidence type="ECO:0000313" key="4">
    <source>
        <dbReference type="EMBL" id="SCU80949.1"/>
    </source>
</evidence>
<dbReference type="SUPFAM" id="SSF48403">
    <property type="entry name" value="Ankyrin repeat"/>
    <property type="match status" value="1"/>
</dbReference>
<feature type="domain" description="VPS9" evidence="3">
    <location>
        <begin position="289"/>
        <end position="437"/>
    </location>
</feature>
<protein>
    <submittedName>
        <fullName evidence="4">LADA_0B10396g1_1</fullName>
    </submittedName>
</protein>
<evidence type="ECO:0000313" key="5">
    <source>
        <dbReference type="Proteomes" id="UP000190274"/>
    </source>
</evidence>
<proteinExistence type="inferred from homology"/>
<dbReference type="GO" id="GO:0005085">
    <property type="term" value="F:guanyl-nucleotide exchange factor activity"/>
    <property type="evidence" value="ECO:0007669"/>
    <property type="project" value="TreeGrafter"/>
</dbReference>
<dbReference type="InterPro" id="IPR051248">
    <property type="entry name" value="UPF0507/Ank_repeat_27"/>
</dbReference>
<gene>
    <name evidence="4" type="ORF">LADA_0B10396G</name>
</gene>
<evidence type="ECO:0000259" key="3">
    <source>
        <dbReference type="PROSITE" id="PS51205"/>
    </source>
</evidence>
<dbReference type="PROSITE" id="PS51205">
    <property type="entry name" value="VPS9"/>
    <property type="match status" value="1"/>
</dbReference>
<dbReference type="PANTHER" id="PTHR24170">
    <property type="entry name" value="ANKYRIN REPEAT DOMAIN-CONTAINING PROTEIN 27"/>
    <property type="match status" value="1"/>
</dbReference>
<reference evidence="5" key="1">
    <citation type="submission" date="2016-03" db="EMBL/GenBank/DDBJ databases">
        <authorList>
            <person name="Devillers H."/>
        </authorList>
    </citation>
    <scope>NUCLEOTIDE SEQUENCE [LARGE SCALE GENOMIC DNA]</scope>
</reference>
<dbReference type="InterPro" id="IPR003123">
    <property type="entry name" value="VPS9"/>
</dbReference>